<feature type="compositionally biased region" description="Low complexity" evidence="1">
    <location>
        <begin position="14"/>
        <end position="24"/>
    </location>
</feature>
<proteinExistence type="predicted"/>
<organism evidence="2 3">
    <name type="scientific">Arthrobacter ginsengisoli</name>
    <dbReference type="NCBI Taxonomy" id="1356565"/>
    <lineage>
        <taxon>Bacteria</taxon>
        <taxon>Bacillati</taxon>
        <taxon>Actinomycetota</taxon>
        <taxon>Actinomycetes</taxon>
        <taxon>Micrococcales</taxon>
        <taxon>Micrococcaceae</taxon>
        <taxon>Arthrobacter</taxon>
    </lineage>
</organism>
<comment type="caution">
    <text evidence="2">The sequence shown here is derived from an EMBL/GenBank/DDBJ whole genome shotgun (WGS) entry which is preliminary data.</text>
</comment>
<sequence length="49" mass="5137">MDATVHCPNAGNPLSAVVSPTTVLTPPPARPARLPARRKPSPPFEARPP</sequence>
<protein>
    <submittedName>
        <fullName evidence="2">Uncharacterized protein</fullName>
    </submittedName>
</protein>
<accession>A0ABU1U7N3</accession>
<keyword evidence="3" id="KW-1185">Reference proteome</keyword>
<name>A0ABU1U7N3_9MICC</name>
<gene>
    <name evidence="2" type="ORF">J2X01_000471</name>
</gene>
<dbReference type="EMBL" id="JAVDVQ010000002">
    <property type="protein sequence ID" value="MDR7081194.1"/>
    <property type="molecule type" value="Genomic_DNA"/>
</dbReference>
<evidence type="ECO:0000256" key="1">
    <source>
        <dbReference type="SAM" id="MobiDB-lite"/>
    </source>
</evidence>
<dbReference type="Proteomes" id="UP001252243">
    <property type="component" value="Unassembled WGS sequence"/>
</dbReference>
<evidence type="ECO:0000313" key="2">
    <source>
        <dbReference type="EMBL" id="MDR7081194.1"/>
    </source>
</evidence>
<evidence type="ECO:0000313" key="3">
    <source>
        <dbReference type="Proteomes" id="UP001252243"/>
    </source>
</evidence>
<reference evidence="2 3" key="1">
    <citation type="submission" date="2023-07" db="EMBL/GenBank/DDBJ databases">
        <title>Sorghum-associated microbial communities from plants grown in Nebraska, USA.</title>
        <authorList>
            <person name="Schachtman D."/>
        </authorList>
    </citation>
    <scope>NUCLEOTIDE SEQUENCE [LARGE SCALE GENOMIC DNA]</scope>
    <source>
        <strain evidence="2 3">BE167</strain>
    </source>
</reference>
<feature type="region of interest" description="Disordered" evidence="1">
    <location>
        <begin position="1"/>
        <end position="49"/>
    </location>
</feature>